<keyword evidence="2" id="KW-1185">Reference proteome</keyword>
<evidence type="ECO:0000313" key="2">
    <source>
        <dbReference type="Proteomes" id="UP000824540"/>
    </source>
</evidence>
<dbReference type="AlphaFoldDB" id="A0A8T2NIN8"/>
<evidence type="ECO:0000313" key="1">
    <source>
        <dbReference type="EMBL" id="KAG9340245.1"/>
    </source>
</evidence>
<organism evidence="1 2">
    <name type="scientific">Albula glossodonta</name>
    <name type="common">roundjaw bonefish</name>
    <dbReference type="NCBI Taxonomy" id="121402"/>
    <lineage>
        <taxon>Eukaryota</taxon>
        <taxon>Metazoa</taxon>
        <taxon>Chordata</taxon>
        <taxon>Craniata</taxon>
        <taxon>Vertebrata</taxon>
        <taxon>Euteleostomi</taxon>
        <taxon>Actinopterygii</taxon>
        <taxon>Neopterygii</taxon>
        <taxon>Teleostei</taxon>
        <taxon>Albuliformes</taxon>
        <taxon>Albulidae</taxon>
        <taxon>Albula</taxon>
    </lineage>
</organism>
<accession>A0A8T2NIN8</accession>
<sequence length="96" mass="11246">MGISGKFQNFQKPIFPKKLTWEFYLNTKHKLALTLHFQFKARLFLVTNRGRFSIFISYLPHHLVLMLPSSSVVHYAEGMLFIIKPSHLPVETKETL</sequence>
<gene>
    <name evidence="1" type="ORF">JZ751_021686</name>
</gene>
<dbReference type="EMBL" id="JAFBMS010000044">
    <property type="protein sequence ID" value="KAG9340245.1"/>
    <property type="molecule type" value="Genomic_DNA"/>
</dbReference>
<proteinExistence type="predicted"/>
<reference evidence="1" key="1">
    <citation type="thesis" date="2021" institute="BYU ScholarsArchive" country="Provo, UT, USA">
        <title>Applications of and Algorithms for Genome Assembly and Genomic Analyses with an Emphasis on Marine Teleosts.</title>
        <authorList>
            <person name="Pickett B.D."/>
        </authorList>
    </citation>
    <scope>NUCLEOTIDE SEQUENCE</scope>
    <source>
        <strain evidence="1">HI-2016</strain>
    </source>
</reference>
<comment type="caution">
    <text evidence="1">The sequence shown here is derived from an EMBL/GenBank/DDBJ whole genome shotgun (WGS) entry which is preliminary data.</text>
</comment>
<protein>
    <submittedName>
        <fullName evidence="1">Uncharacterized protein</fullName>
    </submittedName>
</protein>
<name>A0A8T2NIN8_9TELE</name>
<dbReference type="Proteomes" id="UP000824540">
    <property type="component" value="Unassembled WGS sequence"/>
</dbReference>